<dbReference type="NCBIfam" id="TIGR00553">
    <property type="entry name" value="pabB"/>
    <property type="match status" value="1"/>
</dbReference>
<sequence>MQLTLRELIDHRVPSQSSRAEDWDFWVQQRFASIQHQEYSLWLDSAAFDHPNSRYHILLKQPEYVLTARGQATTLTRTSEQSPLELSCSADNFISAASQIHDQLGRQIQLDGDADRLPFCGGLAGLMGYDLGRQLERLPDVNPDEYETNDAVFGIYLNALIIDKLEKRVFLLAPTNTFNERQSQWLEQSACSTEPFKLTSEWQSNMSADDYLSRFNAVKNYLAAGDCYQINLAQRFSAHYQGAEWLAYLKLRASNRAPFSAFMRLPTSCLLSVSPERFISVSAQGQVETKPIKGTRPRSHLAEQDEANRLALINAEKDRAENLMIVDLLRNDLSKHCQPHSVDVPKLFAVESFPAVHHLVSTVVGQLNPHSDTFHLWGGAFPGGSITGAPKVRAMEIIEELEPNRRNAYCGSIGFVSVNGNSDSSITIRTLVAERGIIHCWAGGGLVYDSKGEEEYQETFDKVARILPTLETTDD</sequence>
<feature type="domain" description="Chorismate-utilising enzyme C-terminal" evidence="3">
    <location>
        <begin position="208"/>
        <end position="462"/>
    </location>
</feature>
<name>A0A348WQB9_9GAMM</name>
<dbReference type="Proteomes" id="UP000262878">
    <property type="component" value="Unassembled WGS sequence"/>
</dbReference>
<dbReference type="InterPro" id="IPR005802">
    <property type="entry name" value="ADC_synth_comp_1"/>
</dbReference>
<dbReference type="STRING" id="314276.OS145_10720"/>
<evidence type="ECO:0000313" key="6">
    <source>
        <dbReference type="Proteomes" id="UP000262878"/>
    </source>
</evidence>
<dbReference type="InterPro" id="IPR005801">
    <property type="entry name" value="ADC_synthase"/>
</dbReference>
<dbReference type="Gene3D" id="3.60.120.10">
    <property type="entry name" value="Anthranilate synthase"/>
    <property type="match status" value="1"/>
</dbReference>
<feature type="domain" description="Anthranilate synthase component I N-terminal" evidence="4">
    <location>
        <begin position="31"/>
        <end position="171"/>
    </location>
</feature>
<dbReference type="InterPro" id="IPR006805">
    <property type="entry name" value="Anth_synth_I_N"/>
</dbReference>
<evidence type="ECO:0000259" key="4">
    <source>
        <dbReference type="Pfam" id="PF04715"/>
    </source>
</evidence>
<dbReference type="SUPFAM" id="SSF56322">
    <property type="entry name" value="ADC synthase"/>
    <property type="match status" value="1"/>
</dbReference>
<evidence type="ECO:0000256" key="1">
    <source>
        <dbReference type="ARBA" id="ARBA00013139"/>
    </source>
</evidence>
<dbReference type="GO" id="GO:0009396">
    <property type="term" value="P:folic acid-containing compound biosynthetic process"/>
    <property type="evidence" value="ECO:0007669"/>
    <property type="project" value="InterPro"/>
</dbReference>
<dbReference type="PANTHER" id="PTHR11236:SF50">
    <property type="entry name" value="AMINODEOXYCHORISMATE SYNTHASE COMPONENT 1"/>
    <property type="match status" value="1"/>
</dbReference>
<evidence type="ECO:0000313" key="5">
    <source>
        <dbReference type="EMBL" id="HAR56731.1"/>
    </source>
</evidence>
<proteinExistence type="predicted"/>
<dbReference type="EMBL" id="DMUP01000190">
    <property type="protein sequence ID" value="HAR56731.1"/>
    <property type="molecule type" value="Genomic_DNA"/>
</dbReference>
<dbReference type="PRINTS" id="PR00095">
    <property type="entry name" value="ANTSNTHASEI"/>
</dbReference>
<comment type="caution">
    <text evidence="5">The sequence shown here is derived from an EMBL/GenBank/DDBJ whole genome shotgun (WGS) entry which is preliminary data.</text>
</comment>
<dbReference type="InterPro" id="IPR015890">
    <property type="entry name" value="Chorismate_C"/>
</dbReference>
<dbReference type="PANTHER" id="PTHR11236">
    <property type="entry name" value="AMINOBENZOATE/ANTHRANILATE SYNTHASE"/>
    <property type="match status" value="1"/>
</dbReference>
<dbReference type="GO" id="GO:0046820">
    <property type="term" value="F:4-amino-4-deoxychorismate synthase activity"/>
    <property type="evidence" value="ECO:0007669"/>
    <property type="project" value="UniProtKB-EC"/>
</dbReference>
<dbReference type="AlphaFoldDB" id="A0A348WQB9"/>
<evidence type="ECO:0000259" key="3">
    <source>
        <dbReference type="Pfam" id="PF00425"/>
    </source>
</evidence>
<dbReference type="GO" id="GO:0000162">
    <property type="term" value="P:L-tryptophan biosynthetic process"/>
    <property type="evidence" value="ECO:0007669"/>
    <property type="project" value="TreeGrafter"/>
</dbReference>
<evidence type="ECO:0000256" key="2">
    <source>
        <dbReference type="ARBA" id="ARBA00022679"/>
    </source>
</evidence>
<dbReference type="InterPro" id="IPR019999">
    <property type="entry name" value="Anth_synth_I-like"/>
</dbReference>
<accession>A0A348WQB9</accession>
<keyword evidence="2" id="KW-0808">Transferase</keyword>
<organism evidence="5 6">
    <name type="scientific">Idiomarina baltica</name>
    <dbReference type="NCBI Taxonomy" id="190892"/>
    <lineage>
        <taxon>Bacteria</taxon>
        <taxon>Pseudomonadati</taxon>
        <taxon>Pseudomonadota</taxon>
        <taxon>Gammaproteobacteria</taxon>
        <taxon>Alteromonadales</taxon>
        <taxon>Idiomarinaceae</taxon>
        <taxon>Idiomarina</taxon>
    </lineage>
</organism>
<reference evidence="5 6" key="1">
    <citation type="journal article" date="2018" name="Nat. Biotechnol.">
        <title>A standardized bacterial taxonomy based on genome phylogeny substantially revises the tree of life.</title>
        <authorList>
            <person name="Parks D.H."/>
            <person name="Chuvochina M."/>
            <person name="Waite D.W."/>
            <person name="Rinke C."/>
            <person name="Skarshewski A."/>
            <person name="Chaumeil P.A."/>
            <person name="Hugenholtz P."/>
        </authorList>
    </citation>
    <scope>NUCLEOTIDE SEQUENCE [LARGE SCALE GENOMIC DNA]</scope>
    <source>
        <strain evidence="5">UBA9360</strain>
    </source>
</reference>
<dbReference type="Pfam" id="PF04715">
    <property type="entry name" value="Anth_synt_I_N"/>
    <property type="match status" value="1"/>
</dbReference>
<dbReference type="Pfam" id="PF00425">
    <property type="entry name" value="Chorismate_bind"/>
    <property type="match status" value="1"/>
</dbReference>
<dbReference type="EC" id="2.6.1.85" evidence="1"/>
<protein>
    <recommendedName>
        <fullName evidence="1">aminodeoxychorismate synthase</fullName>
        <ecNumber evidence="1">2.6.1.85</ecNumber>
    </recommendedName>
</protein>
<gene>
    <name evidence="5" type="primary">pabB</name>
    <name evidence="5" type="ORF">DCR58_08100</name>
</gene>